<dbReference type="PANTHER" id="PTHR46163">
    <property type="entry name" value="TYROSINE-PROTEIN PHOSPHATASE-RELATED"/>
    <property type="match status" value="1"/>
</dbReference>
<feature type="compositionally biased region" description="Basic residues" evidence="1">
    <location>
        <begin position="31"/>
        <end position="41"/>
    </location>
</feature>
<accession>F1L4P0</accession>
<sequence length="484" mass="56078">MEKLIRKAHKLVSAKDHNSDKDKEALLAKKKESKRKNKHKQHDGSKFKCGWREKKRREKTLTHIDAIKPEVMEREKYKTKAKKSMIIKSMECETEEREFTEDAIKGKENEVQKRLKRDMKTQEAVNKWVETTLKKGVEGLKRDFEIVKRLIPNPLETIIFEANQVTGRNRFKDVPCLDETRVVLVDDPLNNYIHANYVRMALMERPIICTQAPLDLTVYHFYQMIMHENVTIIIMLCNFTESGRKVCNEYYPLTKKDAALMFGDITVICLRRFVMQREPTVYFTLLGLKNNSGKQQVVRHIQWSDWPENGVPDVSMTPMSIFSTVRGSKGPVVVHCIDGVSRTGTIVAIEFILEKMLCGEASENSAEMIKELRKQRALCVRNETQYIYIHREILEYLQNHQVIDMGQELSEFIDDYERMLNKETNKAETSPSFDANKAMNMNDAKTPQLDQLEDVESFDAPLKTSCCVNVKDGFLSTDSQSKTS</sequence>
<dbReference type="InterPro" id="IPR000242">
    <property type="entry name" value="PTP_cat"/>
</dbReference>
<proteinExistence type="evidence at transcript level"/>
<dbReference type="SMART" id="SM00194">
    <property type="entry name" value="PTPc"/>
    <property type="match status" value="1"/>
</dbReference>
<dbReference type="PROSITE" id="PS00383">
    <property type="entry name" value="TYR_PHOSPHATASE_1"/>
    <property type="match status" value="1"/>
</dbReference>
<dbReference type="SMART" id="SM00404">
    <property type="entry name" value="PTPc_motif"/>
    <property type="match status" value="1"/>
</dbReference>
<keyword evidence="4" id="KW-0675">Receptor</keyword>
<feature type="compositionally biased region" description="Basic and acidic residues" evidence="1">
    <location>
        <begin position="42"/>
        <end position="51"/>
    </location>
</feature>
<dbReference type="InterPro" id="IPR029021">
    <property type="entry name" value="Prot-tyrosine_phosphatase-like"/>
</dbReference>
<dbReference type="EMBL" id="JI171284">
    <property type="protein sequence ID" value="ADY45094.1"/>
    <property type="molecule type" value="mRNA"/>
</dbReference>
<dbReference type="InterPro" id="IPR003595">
    <property type="entry name" value="Tyr_Pase_cat"/>
</dbReference>
<protein>
    <submittedName>
        <fullName evidence="4">Tyrosine-protein phosphatase non-receptor type 9</fullName>
    </submittedName>
</protein>
<organism evidence="4">
    <name type="scientific">Ascaris suum</name>
    <name type="common">Pig roundworm</name>
    <name type="synonym">Ascaris lumbricoides</name>
    <dbReference type="NCBI Taxonomy" id="6253"/>
    <lineage>
        <taxon>Eukaryota</taxon>
        <taxon>Metazoa</taxon>
        <taxon>Ecdysozoa</taxon>
        <taxon>Nematoda</taxon>
        <taxon>Chromadorea</taxon>
        <taxon>Rhabditida</taxon>
        <taxon>Spirurina</taxon>
        <taxon>Ascaridomorpha</taxon>
        <taxon>Ascaridoidea</taxon>
        <taxon>Ascarididae</taxon>
        <taxon>Ascaris</taxon>
    </lineage>
</organism>
<dbReference type="SUPFAM" id="SSF52799">
    <property type="entry name" value="(Phosphotyrosine protein) phosphatases II"/>
    <property type="match status" value="1"/>
</dbReference>
<dbReference type="AlphaFoldDB" id="F1L4P0"/>
<evidence type="ECO:0000256" key="1">
    <source>
        <dbReference type="SAM" id="MobiDB-lite"/>
    </source>
</evidence>
<feature type="compositionally biased region" description="Basic and acidic residues" evidence="1">
    <location>
        <begin position="13"/>
        <end position="30"/>
    </location>
</feature>
<feature type="region of interest" description="Disordered" evidence="1">
    <location>
        <begin position="1"/>
        <end position="51"/>
    </location>
</feature>
<dbReference type="PRINTS" id="PR00700">
    <property type="entry name" value="PRTYPHPHTASE"/>
</dbReference>
<name>F1L4P0_ASCSU</name>
<dbReference type="PROSITE" id="PS50056">
    <property type="entry name" value="TYR_PHOSPHATASE_2"/>
    <property type="match status" value="1"/>
</dbReference>
<dbReference type="PANTHER" id="PTHR46163:SF5">
    <property type="entry name" value="TYROSINE-PROTEIN PHOSPHATASE"/>
    <property type="match status" value="1"/>
</dbReference>
<dbReference type="InterPro" id="IPR052782">
    <property type="entry name" value="Oocyte-zygote_transition_reg"/>
</dbReference>
<feature type="domain" description="Tyrosine-protein phosphatase" evidence="2">
    <location>
        <begin position="140"/>
        <end position="396"/>
    </location>
</feature>
<dbReference type="InterPro" id="IPR016130">
    <property type="entry name" value="Tyr_Pase_AS"/>
</dbReference>
<dbReference type="PROSITE" id="PS50055">
    <property type="entry name" value="TYR_PHOSPHATASE_PTP"/>
    <property type="match status" value="1"/>
</dbReference>
<feature type="domain" description="Tyrosine specific protein phosphatases" evidence="3">
    <location>
        <begin position="319"/>
        <end position="387"/>
    </location>
</feature>
<feature type="compositionally biased region" description="Basic residues" evidence="1">
    <location>
        <begin position="1"/>
        <end position="12"/>
    </location>
</feature>
<evidence type="ECO:0000313" key="4">
    <source>
        <dbReference type="EMBL" id="ADY45094.1"/>
    </source>
</evidence>
<dbReference type="CDD" id="cd00047">
    <property type="entry name" value="PTPc"/>
    <property type="match status" value="1"/>
</dbReference>
<dbReference type="InterPro" id="IPR000387">
    <property type="entry name" value="Tyr_Pase_dom"/>
</dbReference>
<reference evidence="4" key="1">
    <citation type="journal article" date="2011" name="Genome Res.">
        <title>Deep small RNA sequencing from the nematode Ascaris reveals conservation, functional diversification, and novel developmental profiles.</title>
        <authorList>
            <person name="Wang J."/>
            <person name="Czech B."/>
            <person name="Crunk A."/>
            <person name="Wallace A."/>
            <person name="Mitreva M."/>
            <person name="Hannon G.J."/>
            <person name="Davis R.E."/>
        </authorList>
    </citation>
    <scope>NUCLEOTIDE SEQUENCE</scope>
</reference>
<dbReference type="Pfam" id="PF00102">
    <property type="entry name" value="Y_phosphatase"/>
    <property type="match status" value="1"/>
</dbReference>
<dbReference type="Gene3D" id="3.90.190.10">
    <property type="entry name" value="Protein tyrosine phosphatase superfamily"/>
    <property type="match status" value="1"/>
</dbReference>
<evidence type="ECO:0000259" key="3">
    <source>
        <dbReference type="PROSITE" id="PS50056"/>
    </source>
</evidence>
<evidence type="ECO:0000259" key="2">
    <source>
        <dbReference type="PROSITE" id="PS50055"/>
    </source>
</evidence>
<dbReference type="GO" id="GO:0004725">
    <property type="term" value="F:protein tyrosine phosphatase activity"/>
    <property type="evidence" value="ECO:0007669"/>
    <property type="project" value="InterPro"/>
</dbReference>